<keyword evidence="14" id="KW-1185">Reference proteome</keyword>
<dbReference type="GO" id="GO:0046872">
    <property type="term" value="F:metal ion binding"/>
    <property type="evidence" value="ECO:0007669"/>
    <property type="project" value="UniProtKB-KW"/>
</dbReference>
<dbReference type="PROSITE" id="PS01245">
    <property type="entry name" value="RIO1"/>
    <property type="match status" value="1"/>
</dbReference>
<evidence type="ECO:0000256" key="6">
    <source>
        <dbReference type="ARBA" id="ARBA00022741"/>
    </source>
</evidence>
<dbReference type="InterPro" id="IPR018934">
    <property type="entry name" value="RIO_dom"/>
</dbReference>
<dbReference type="InterPro" id="IPR000719">
    <property type="entry name" value="Prot_kinase_dom"/>
</dbReference>
<keyword evidence="6" id="KW-0547">Nucleotide-binding</keyword>
<dbReference type="GO" id="GO:0005524">
    <property type="term" value="F:ATP binding"/>
    <property type="evidence" value="ECO:0007669"/>
    <property type="project" value="UniProtKB-KW"/>
</dbReference>
<dbReference type="CDD" id="cd05145">
    <property type="entry name" value="RIO1_like"/>
    <property type="match status" value="1"/>
</dbReference>
<accession>A0A8E7B157</accession>
<reference evidence="13 14" key="1">
    <citation type="submission" date="2021-05" db="EMBL/GenBank/DDBJ databases">
        <title>A novel Methanospirillum isolate from a pyrite-forming mixed culture.</title>
        <authorList>
            <person name="Bunk B."/>
            <person name="Sproer C."/>
            <person name="Spring S."/>
            <person name="Pester M."/>
        </authorList>
    </citation>
    <scope>NUCLEOTIDE SEQUENCE [LARGE SCALE GENOMIC DNA]</scope>
    <source>
        <strain evidence="13 14">J.3.6.1-F.2.7.3</strain>
    </source>
</reference>
<organism evidence="13 14">
    <name type="scientific">Methanospirillum purgamenti</name>
    <dbReference type="NCBI Taxonomy" id="2834276"/>
    <lineage>
        <taxon>Archaea</taxon>
        <taxon>Methanobacteriati</taxon>
        <taxon>Methanobacteriota</taxon>
        <taxon>Stenosarchaea group</taxon>
        <taxon>Methanomicrobia</taxon>
        <taxon>Methanomicrobiales</taxon>
        <taxon>Methanospirillaceae</taxon>
        <taxon>Methanospirillum</taxon>
    </lineage>
</organism>
<dbReference type="EMBL" id="CP075546">
    <property type="protein sequence ID" value="QVV88959.1"/>
    <property type="molecule type" value="Genomic_DNA"/>
</dbReference>
<dbReference type="Gene3D" id="1.10.510.10">
    <property type="entry name" value="Transferase(Phosphotransferase) domain 1"/>
    <property type="match status" value="1"/>
</dbReference>
<sequence length="256" mass="29780">MRDRHTDEFDKRVDELKTKIKGLDQLKVRDDVFDEYTLLGLYKLLSKGWITAMGGPISTGKEANVYLADRNENLVAVKIYLTRTANFKKMQDYIAADRRFINIGKSRRDVIFAWTRKEFSNLKRAEDAGIPVPHPLIFDRNVLVMEYLGDEKGAFPQLRLAEFEDPQQTYDEILDYIRTLWKKAKLVHGDLSEYNILYGRGHPYLIDMGQAVTLDHPHAPGFLKRDLEQLNRFFHERCSTHEVSEILEELCGSSPR</sequence>
<evidence type="ECO:0000259" key="12">
    <source>
        <dbReference type="PROSITE" id="PS50011"/>
    </source>
</evidence>
<dbReference type="Proteomes" id="UP000680656">
    <property type="component" value="Chromosome"/>
</dbReference>
<evidence type="ECO:0000256" key="11">
    <source>
        <dbReference type="ARBA" id="ARBA00048679"/>
    </source>
</evidence>
<evidence type="ECO:0000256" key="3">
    <source>
        <dbReference type="ARBA" id="ARBA00022527"/>
    </source>
</evidence>
<dbReference type="EC" id="2.7.11.1" evidence="2"/>
<dbReference type="KEGG" id="mrtj:KHC33_16955"/>
<name>A0A8E7B157_9EURY</name>
<dbReference type="SUPFAM" id="SSF56112">
    <property type="entry name" value="Protein kinase-like (PK-like)"/>
    <property type="match status" value="1"/>
</dbReference>
<evidence type="ECO:0000256" key="4">
    <source>
        <dbReference type="ARBA" id="ARBA00022679"/>
    </source>
</evidence>
<keyword evidence="7 13" id="KW-0418">Kinase</keyword>
<dbReference type="GO" id="GO:0004674">
    <property type="term" value="F:protein serine/threonine kinase activity"/>
    <property type="evidence" value="ECO:0007669"/>
    <property type="project" value="UniProtKB-KW"/>
</dbReference>
<evidence type="ECO:0000256" key="8">
    <source>
        <dbReference type="ARBA" id="ARBA00022840"/>
    </source>
</evidence>
<keyword evidence="3" id="KW-0723">Serine/threonine-protein kinase</keyword>
<dbReference type="InterPro" id="IPR018935">
    <property type="entry name" value="RIO_kinase_CS"/>
</dbReference>
<dbReference type="InterPro" id="IPR051272">
    <property type="entry name" value="RIO-type_Ser/Thr_kinase"/>
</dbReference>
<comment type="catalytic activity">
    <reaction evidence="11">
        <text>L-seryl-[protein] + ATP = O-phospho-L-seryl-[protein] + ADP + H(+)</text>
        <dbReference type="Rhea" id="RHEA:17989"/>
        <dbReference type="Rhea" id="RHEA-COMP:9863"/>
        <dbReference type="Rhea" id="RHEA-COMP:11604"/>
        <dbReference type="ChEBI" id="CHEBI:15378"/>
        <dbReference type="ChEBI" id="CHEBI:29999"/>
        <dbReference type="ChEBI" id="CHEBI:30616"/>
        <dbReference type="ChEBI" id="CHEBI:83421"/>
        <dbReference type="ChEBI" id="CHEBI:456216"/>
        <dbReference type="EC" id="2.7.11.1"/>
    </reaction>
</comment>
<keyword evidence="4" id="KW-0808">Transferase</keyword>
<evidence type="ECO:0000256" key="9">
    <source>
        <dbReference type="ARBA" id="ARBA00022842"/>
    </source>
</evidence>
<dbReference type="GeneID" id="65098909"/>
<keyword evidence="8" id="KW-0067">ATP-binding</keyword>
<dbReference type="AlphaFoldDB" id="A0A8E7B157"/>
<dbReference type="InterPro" id="IPR011009">
    <property type="entry name" value="Kinase-like_dom_sf"/>
</dbReference>
<evidence type="ECO:0000313" key="14">
    <source>
        <dbReference type="Proteomes" id="UP000680656"/>
    </source>
</evidence>
<dbReference type="Pfam" id="PF01163">
    <property type="entry name" value="RIO1"/>
    <property type="match status" value="1"/>
</dbReference>
<comment type="similarity">
    <text evidence="1">Belongs to the protein kinase superfamily. RIO-type Ser/Thr kinase family.</text>
</comment>
<keyword evidence="5" id="KW-0479">Metal-binding</keyword>
<proteinExistence type="inferred from homology"/>
<comment type="catalytic activity">
    <reaction evidence="10">
        <text>L-threonyl-[protein] + ATP = O-phospho-L-threonyl-[protein] + ADP + H(+)</text>
        <dbReference type="Rhea" id="RHEA:46608"/>
        <dbReference type="Rhea" id="RHEA-COMP:11060"/>
        <dbReference type="Rhea" id="RHEA-COMP:11605"/>
        <dbReference type="ChEBI" id="CHEBI:15378"/>
        <dbReference type="ChEBI" id="CHEBI:30013"/>
        <dbReference type="ChEBI" id="CHEBI:30616"/>
        <dbReference type="ChEBI" id="CHEBI:61977"/>
        <dbReference type="ChEBI" id="CHEBI:456216"/>
        <dbReference type="EC" id="2.7.11.1"/>
    </reaction>
</comment>
<evidence type="ECO:0000313" key="13">
    <source>
        <dbReference type="EMBL" id="QVV88959.1"/>
    </source>
</evidence>
<dbReference type="Gene3D" id="3.30.200.20">
    <property type="entry name" value="Phosphorylase Kinase, domain 1"/>
    <property type="match status" value="1"/>
</dbReference>
<dbReference type="RefSeq" id="WP_214419762.1">
    <property type="nucleotide sequence ID" value="NZ_CP075546.1"/>
</dbReference>
<dbReference type="PANTHER" id="PTHR45723">
    <property type="entry name" value="SERINE/THREONINE-PROTEIN KINASE RIO1"/>
    <property type="match status" value="1"/>
</dbReference>
<feature type="domain" description="Protein kinase" evidence="12">
    <location>
        <begin position="51"/>
        <end position="256"/>
    </location>
</feature>
<keyword evidence="9" id="KW-0460">Magnesium</keyword>
<evidence type="ECO:0000256" key="2">
    <source>
        <dbReference type="ARBA" id="ARBA00012513"/>
    </source>
</evidence>
<evidence type="ECO:0000256" key="10">
    <source>
        <dbReference type="ARBA" id="ARBA00047899"/>
    </source>
</evidence>
<dbReference type="PROSITE" id="PS50011">
    <property type="entry name" value="PROTEIN_KINASE_DOM"/>
    <property type="match status" value="1"/>
</dbReference>
<gene>
    <name evidence="13" type="ORF">KHC33_16955</name>
</gene>
<evidence type="ECO:0000256" key="7">
    <source>
        <dbReference type="ARBA" id="ARBA00022777"/>
    </source>
</evidence>
<dbReference type="SMART" id="SM00090">
    <property type="entry name" value="RIO"/>
    <property type="match status" value="1"/>
</dbReference>
<dbReference type="InterPro" id="IPR000687">
    <property type="entry name" value="RIO_kinase"/>
</dbReference>
<protein>
    <recommendedName>
        <fullName evidence="2">non-specific serine/threonine protein kinase</fullName>
        <ecNumber evidence="2">2.7.11.1</ecNumber>
    </recommendedName>
</protein>
<evidence type="ECO:0000256" key="5">
    <source>
        <dbReference type="ARBA" id="ARBA00022723"/>
    </source>
</evidence>
<evidence type="ECO:0000256" key="1">
    <source>
        <dbReference type="ARBA" id="ARBA00009196"/>
    </source>
</evidence>